<feature type="transmembrane region" description="Helical" evidence="1">
    <location>
        <begin position="113"/>
        <end position="130"/>
    </location>
</feature>
<keyword evidence="1" id="KW-0812">Transmembrane</keyword>
<dbReference type="PANTHER" id="PTHR23527">
    <property type="entry name" value="BLL3282 PROTEIN"/>
    <property type="match status" value="1"/>
</dbReference>
<feature type="transmembrane region" description="Helical" evidence="1">
    <location>
        <begin position="228"/>
        <end position="245"/>
    </location>
</feature>
<dbReference type="PANTHER" id="PTHR23527:SF1">
    <property type="entry name" value="BLL3282 PROTEIN"/>
    <property type="match status" value="1"/>
</dbReference>
<feature type="transmembrane region" description="Helical" evidence="1">
    <location>
        <begin position="293"/>
        <end position="312"/>
    </location>
</feature>
<feature type="transmembrane region" description="Helical" evidence="1">
    <location>
        <begin position="88"/>
        <end position="107"/>
    </location>
</feature>
<proteinExistence type="predicted"/>
<feature type="transmembrane region" description="Helical" evidence="1">
    <location>
        <begin position="65"/>
        <end position="81"/>
    </location>
</feature>
<accession>A0A381YQ21</accession>
<dbReference type="Gene3D" id="1.20.1250.20">
    <property type="entry name" value="MFS general substrate transporter like domains"/>
    <property type="match status" value="2"/>
</dbReference>
<dbReference type="AlphaFoldDB" id="A0A381YQ21"/>
<evidence type="ECO:0000313" key="3">
    <source>
        <dbReference type="EMBL" id="SVA79044.1"/>
    </source>
</evidence>
<feature type="transmembrane region" description="Helical" evidence="1">
    <location>
        <begin position="318"/>
        <end position="339"/>
    </location>
</feature>
<reference evidence="3" key="1">
    <citation type="submission" date="2018-05" db="EMBL/GenBank/DDBJ databases">
        <authorList>
            <person name="Lanie J.A."/>
            <person name="Ng W.-L."/>
            <person name="Kazmierczak K.M."/>
            <person name="Andrzejewski T.M."/>
            <person name="Davidsen T.M."/>
            <person name="Wayne K.J."/>
            <person name="Tettelin H."/>
            <person name="Glass J.I."/>
            <person name="Rusch D."/>
            <person name="Podicherti R."/>
            <person name="Tsui H.-C.T."/>
            <person name="Winkler M.E."/>
        </authorList>
    </citation>
    <scope>NUCLEOTIDE SEQUENCE</scope>
</reference>
<dbReference type="InterPro" id="IPR011701">
    <property type="entry name" value="MFS"/>
</dbReference>
<dbReference type="InterPro" id="IPR036259">
    <property type="entry name" value="MFS_trans_sf"/>
</dbReference>
<dbReference type="EMBL" id="UINC01018756">
    <property type="protein sequence ID" value="SVA79044.1"/>
    <property type="molecule type" value="Genomic_DNA"/>
</dbReference>
<dbReference type="GO" id="GO:0022857">
    <property type="term" value="F:transmembrane transporter activity"/>
    <property type="evidence" value="ECO:0007669"/>
    <property type="project" value="InterPro"/>
</dbReference>
<feature type="transmembrane region" description="Helical" evidence="1">
    <location>
        <begin position="265"/>
        <end position="286"/>
    </location>
</feature>
<protein>
    <recommendedName>
        <fullName evidence="2">Major facilitator superfamily (MFS) profile domain-containing protein</fullName>
    </recommendedName>
</protein>
<dbReference type="InterPro" id="IPR052952">
    <property type="entry name" value="MFS-Transporter"/>
</dbReference>
<keyword evidence="1" id="KW-1133">Transmembrane helix</keyword>
<feature type="domain" description="Major facilitator superfamily (MFS) profile" evidence="2">
    <location>
        <begin position="23"/>
        <end position="411"/>
    </location>
</feature>
<organism evidence="3">
    <name type="scientific">marine metagenome</name>
    <dbReference type="NCBI Taxonomy" id="408172"/>
    <lineage>
        <taxon>unclassified sequences</taxon>
        <taxon>metagenomes</taxon>
        <taxon>ecological metagenomes</taxon>
    </lineage>
</organism>
<name>A0A381YQ21_9ZZZZ</name>
<dbReference type="InterPro" id="IPR020846">
    <property type="entry name" value="MFS_dom"/>
</dbReference>
<dbReference type="Pfam" id="PF07690">
    <property type="entry name" value="MFS_1"/>
    <property type="match status" value="1"/>
</dbReference>
<feature type="transmembrane region" description="Helical" evidence="1">
    <location>
        <begin position="387"/>
        <end position="404"/>
    </location>
</feature>
<dbReference type="SUPFAM" id="SSF103473">
    <property type="entry name" value="MFS general substrate transporter"/>
    <property type="match status" value="1"/>
</dbReference>
<feature type="transmembrane region" description="Helical" evidence="1">
    <location>
        <begin position="150"/>
        <end position="170"/>
    </location>
</feature>
<gene>
    <name evidence="3" type="ORF">METZ01_LOCUS131898</name>
</gene>
<keyword evidence="1" id="KW-0472">Membrane</keyword>
<feature type="transmembrane region" description="Helical" evidence="1">
    <location>
        <begin position="351"/>
        <end position="375"/>
    </location>
</feature>
<feature type="transmembrane region" description="Helical" evidence="1">
    <location>
        <begin position="21"/>
        <end position="45"/>
    </location>
</feature>
<evidence type="ECO:0000259" key="2">
    <source>
        <dbReference type="PROSITE" id="PS50850"/>
    </source>
</evidence>
<evidence type="ECO:0000256" key="1">
    <source>
        <dbReference type="SAM" id="Phobius"/>
    </source>
</evidence>
<sequence>MPLESSVKTLSENVTPSPYRWVVYTLFVLCNIMGFLIANTIGILLPAISSEFDLTPIQQGMLSSAPFWANVGLMIVIALWVSRYAPKILTLVTVVLGGAFILVQAWAQGFFGIFVGRLLFGVTMIAREPARSLLIRQWLPQKEVNHAGGISNLFFGIIVSGGVFLLPMLLNHFNGNWRNVMITFAFIFFGLAIVWAIFGKENPLAEQETKEKDSEFQIIVRIFSYKEVWFAGIGFLGVVMSFASFNSFLPTLFADSYDISLGKSGLIIGLYILPGGFSGVIVGLFCKSPKSRSLILILSGIVITITYGAMTLVDSYNWLILLALANGLAWGFFPLLYMVPFHISGIKPREIAVSVATVMTMASIGSAIGPTLTGYLQESLGSLETSLRYISIAPMTLLIAGILLRKAPQTL</sequence>
<feature type="transmembrane region" description="Helical" evidence="1">
    <location>
        <begin position="176"/>
        <end position="198"/>
    </location>
</feature>
<dbReference type="PROSITE" id="PS50850">
    <property type="entry name" value="MFS"/>
    <property type="match status" value="1"/>
</dbReference>